<dbReference type="AlphaFoldDB" id="A0A7J4IZJ1"/>
<feature type="region of interest" description="Disordered" evidence="1">
    <location>
        <begin position="341"/>
        <end position="365"/>
    </location>
</feature>
<dbReference type="PANTHER" id="PTHR35902">
    <property type="entry name" value="S-LAYER DOMAIN-LIKE PROTEIN-RELATED"/>
    <property type="match status" value="1"/>
</dbReference>
<keyword evidence="2" id="KW-1133">Transmembrane helix</keyword>
<accession>A0A7J4IZJ1</accession>
<dbReference type="Proteomes" id="UP000565078">
    <property type="component" value="Unassembled WGS sequence"/>
</dbReference>
<evidence type="ECO:0000313" key="3">
    <source>
        <dbReference type="EMBL" id="HIH09227.1"/>
    </source>
</evidence>
<dbReference type="InterPro" id="IPR013783">
    <property type="entry name" value="Ig-like_fold"/>
</dbReference>
<comment type="caution">
    <text evidence="3">The sequence shown here is derived from an EMBL/GenBank/DDBJ whole genome shotgun (WGS) entry which is preliminary data.</text>
</comment>
<evidence type="ECO:0000256" key="2">
    <source>
        <dbReference type="SAM" id="Phobius"/>
    </source>
</evidence>
<evidence type="ECO:0008006" key="5">
    <source>
        <dbReference type="Google" id="ProtNLM"/>
    </source>
</evidence>
<protein>
    <recommendedName>
        <fullName evidence="5">Alpha-galactosidase NEW3 domain-containing protein</fullName>
    </recommendedName>
</protein>
<feature type="transmembrane region" description="Helical" evidence="2">
    <location>
        <begin position="411"/>
        <end position="429"/>
    </location>
</feature>
<sequence length="449" mass="46893">MAVFIAALFFAAQGAQASDYGMLAEVVSTSFLPTSIHAGDVITIAAKINNRGTSIPMEGTTVSIDAGSQFEQIDADAEIGTIRQGAQKTAIFTLRAKQDTPVGYYPATIMINYARGESLISQDENILIPVSRTERNIEVKVSPSVINPGNPTQISFTLDNAGDSAISNILFSWQESDNLILPLGSDNRRYVGIIMPGGQETATYTVAADPNITPGIYSLDVSVNFTDSNGTRAQASKVGLIIGGGTDFEVSAQNASGGQLSLSIANIGANNAQSVVVRVPRQAAAGITSEATQILGNLNRGDFTIATVETQQRQVSSSSASGSGNAANRGMGIGGFGRVLQGPQQATGQSGQVQQAIRPDRNSTASELDVQIEYTDTTGQRQSVPKKVQLAAQAFGSISGTDESGQRGQGLPFLPIGLLVMFAAGAAAYNHFRAKKSWIDAGKIIGAII</sequence>
<evidence type="ECO:0000313" key="4">
    <source>
        <dbReference type="Proteomes" id="UP000565078"/>
    </source>
</evidence>
<dbReference type="EMBL" id="DUGC01000020">
    <property type="protein sequence ID" value="HIH09227.1"/>
    <property type="molecule type" value="Genomic_DNA"/>
</dbReference>
<dbReference type="Gene3D" id="2.60.40.10">
    <property type="entry name" value="Immunoglobulins"/>
    <property type="match status" value="1"/>
</dbReference>
<dbReference type="PANTHER" id="PTHR35902:SF3">
    <property type="entry name" value="NPCBM-ASSOCIATED, NEW3 DOMAIN OF ALPHA-GALACTOSIDASE"/>
    <property type="match status" value="1"/>
</dbReference>
<organism evidence="3 4">
    <name type="scientific">Candidatus Iainarchaeum sp</name>
    <dbReference type="NCBI Taxonomy" id="3101447"/>
    <lineage>
        <taxon>Archaea</taxon>
        <taxon>Candidatus Iainarchaeota</taxon>
        <taxon>Candidatus Iainarchaeia</taxon>
        <taxon>Candidatus Iainarchaeales</taxon>
        <taxon>Candidatus Iainarchaeaceae</taxon>
        <taxon>Candidatus Iainarchaeum</taxon>
    </lineage>
</organism>
<name>A0A7J4IZJ1_9ARCH</name>
<reference evidence="4" key="1">
    <citation type="journal article" date="2020" name="bioRxiv">
        <title>A rank-normalized archaeal taxonomy based on genome phylogeny resolves widespread incomplete and uneven classifications.</title>
        <authorList>
            <person name="Rinke C."/>
            <person name="Chuvochina M."/>
            <person name="Mussig A.J."/>
            <person name="Chaumeil P.-A."/>
            <person name="Waite D.W."/>
            <person name="Whitman W.B."/>
            <person name="Parks D.H."/>
            <person name="Hugenholtz P."/>
        </authorList>
    </citation>
    <scope>NUCLEOTIDE SEQUENCE [LARGE SCALE GENOMIC DNA]</scope>
</reference>
<feature type="non-terminal residue" evidence="3">
    <location>
        <position position="449"/>
    </location>
</feature>
<keyword evidence="2" id="KW-0472">Membrane</keyword>
<feature type="compositionally biased region" description="Low complexity" evidence="1">
    <location>
        <begin position="344"/>
        <end position="356"/>
    </location>
</feature>
<evidence type="ECO:0000256" key="1">
    <source>
        <dbReference type="SAM" id="MobiDB-lite"/>
    </source>
</evidence>
<gene>
    <name evidence="3" type="ORF">HA254_01000</name>
</gene>
<keyword evidence="2" id="KW-0812">Transmembrane</keyword>
<proteinExistence type="predicted"/>